<accession>E9GYX1</accession>
<dbReference type="AlphaFoldDB" id="E9GYX1"/>
<reference evidence="1 2" key="1">
    <citation type="journal article" date="2011" name="Science">
        <title>The ecoresponsive genome of Daphnia pulex.</title>
        <authorList>
            <person name="Colbourne J.K."/>
            <person name="Pfrender M.E."/>
            <person name="Gilbert D."/>
            <person name="Thomas W.K."/>
            <person name="Tucker A."/>
            <person name="Oakley T.H."/>
            <person name="Tokishita S."/>
            <person name="Aerts A."/>
            <person name="Arnold G.J."/>
            <person name="Basu M.K."/>
            <person name="Bauer D.J."/>
            <person name="Caceres C.E."/>
            <person name="Carmel L."/>
            <person name="Casola C."/>
            <person name="Choi J.H."/>
            <person name="Detter J.C."/>
            <person name="Dong Q."/>
            <person name="Dusheyko S."/>
            <person name="Eads B.D."/>
            <person name="Frohlich T."/>
            <person name="Geiler-Samerotte K.A."/>
            <person name="Gerlach D."/>
            <person name="Hatcher P."/>
            <person name="Jogdeo S."/>
            <person name="Krijgsveld J."/>
            <person name="Kriventseva E.V."/>
            <person name="Kultz D."/>
            <person name="Laforsch C."/>
            <person name="Lindquist E."/>
            <person name="Lopez J."/>
            <person name="Manak J.R."/>
            <person name="Muller J."/>
            <person name="Pangilinan J."/>
            <person name="Patwardhan R.P."/>
            <person name="Pitluck S."/>
            <person name="Pritham E.J."/>
            <person name="Rechtsteiner A."/>
            <person name="Rho M."/>
            <person name="Rogozin I.B."/>
            <person name="Sakarya O."/>
            <person name="Salamov A."/>
            <person name="Schaack S."/>
            <person name="Shapiro H."/>
            <person name="Shiga Y."/>
            <person name="Skalitzky C."/>
            <person name="Smith Z."/>
            <person name="Souvorov A."/>
            <person name="Sung W."/>
            <person name="Tang Z."/>
            <person name="Tsuchiya D."/>
            <person name="Tu H."/>
            <person name="Vos H."/>
            <person name="Wang M."/>
            <person name="Wolf Y.I."/>
            <person name="Yamagata H."/>
            <person name="Yamada T."/>
            <person name="Ye Y."/>
            <person name="Shaw J.R."/>
            <person name="Andrews J."/>
            <person name="Crease T.J."/>
            <person name="Tang H."/>
            <person name="Lucas S.M."/>
            <person name="Robertson H.M."/>
            <person name="Bork P."/>
            <person name="Koonin E.V."/>
            <person name="Zdobnov E.M."/>
            <person name="Grigoriev I.V."/>
            <person name="Lynch M."/>
            <person name="Boore J.L."/>
        </authorList>
    </citation>
    <scope>NUCLEOTIDE SEQUENCE [LARGE SCALE GENOMIC DNA]</scope>
</reference>
<evidence type="ECO:0000313" key="2">
    <source>
        <dbReference type="Proteomes" id="UP000000305"/>
    </source>
</evidence>
<organism evidence="1 2">
    <name type="scientific">Daphnia pulex</name>
    <name type="common">Water flea</name>
    <dbReference type="NCBI Taxonomy" id="6669"/>
    <lineage>
        <taxon>Eukaryota</taxon>
        <taxon>Metazoa</taxon>
        <taxon>Ecdysozoa</taxon>
        <taxon>Arthropoda</taxon>
        <taxon>Crustacea</taxon>
        <taxon>Branchiopoda</taxon>
        <taxon>Diplostraca</taxon>
        <taxon>Cladocera</taxon>
        <taxon>Anomopoda</taxon>
        <taxon>Daphniidae</taxon>
        <taxon>Daphnia</taxon>
    </lineage>
</organism>
<protein>
    <submittedName>
        <fullName evidence="1">Uncharacterized protein</fullName>
    </submittedName>
</protein>
<name>E9GYX1_DAPPU</name>
<keyword evidence="2" id="KW-1185">Reference proteome</keyword>
<evidence type="ECO:0000313" key="1">
    <source>
        <dbReference type="EMBL" id="EFX75333.1"/>
    </source>
</evidence>
<sequence>MAKSVETTKKKATTVLEKSKDEVTYNEILNVMKDDLSIYERQQLPNDLHYGTAMVETMISFMEADFYDLPAGLKCSNCYGSGSITQNRNGKKPTIPAEALQLLHDFIKTTDTMPNSVGYVKCVMPPIGSIGNGLASYRDMIGTLTDQKGTQYSPLSDVIYIVHSVIRNNFDKITIVASKMSSITCKPANLIE</sequence>
<dbReference type="InParanoid" id="E9GYX1"/>
<dbReference type="HOGENOM" id="CLU_1416473_0_0_1"/>
<dbReference type="KEGG" id="dpx:DAPPUDRAFT_323463"/>
<dbReference type="Proteomes" id="UP000000305">
    <property type="component" value="Unassembled WGS sequence"/>
</dbReference>
<gene>
    <name evidence="1" type="ORF">DAPPUDRAFT_323463</name>
</gene>
<proteinExistence type="predicted"/>
<dbReference type="EMBL" id="GL732576">
    <property type="protein sequence ID" value="EFX75333.1"/>
    <property type="molecule type" value="Genomic_DNA"/>
</dbReference>